<protein>
    <submittedName>
        <fullName evidence="2">Uncharacterized protein</fullName>
    </submittedName>
</protein>
<gene>
    <name evidence="2" type="ORF">DAPPUDRAFT_256501</name>
</gene>
<proteinExistence type="predicted"/>
<reference evidence="2 3" key="1">
    <citation type="journal article" date="2011" name="Science">
        <title>The ecoresponsive genome of Daphnia pulex.</title>
        <authorList>
            <person name="Colbourne J.K."/>
            <person name="Pfrender M.E."/>
            <person name="Gilbert D."/>
            <person name="Thomas W.K."/>
            <person name="Tucker A."/>
            <person name="Oakley T.H."/>
            <person name="Tokishita S."/>
            <person name="Aerts A."/>
            <person name="Arnold G.J."/>
            <person name="Basu M.K."/>
            <person name="Bauer D.J."/>
            <person name="Caceres C.E."/>
            <person name="Carmel L."/>
            <person name="Casola C."/>
            <person name="Choi J.H."/>
            <person name="Detter J.C."/>
            <person name="Dong Q."/>
            <person name="Dusheyko S."/>
            <person name="Eads B.D."/>
            <person name="Frohlich T."/>
            <person name="Geiler-Samerotte K.A."/>
            <person name="Gerlach D."/>
            <person name="Hatcher P."/>
            <person name="Jogdeo S."/>
            <person name="Krijgsveld J."/>
            <person name="Kriventseva E.V."/>
            <person name="Kultz D."/>
            <person name="Laforsch C."/>
            <person name="Lindquist E."/>
            <person name="Lopez J."/>
            <person name="Manak J.R."/>
            <person name="Muller J."/>
            <person name="Pangilinan J."/>
            <person name="Patwardhan R.P."/>
            <person name="Pitluck S."/>
            <person name="Pritham E.J."/>
            <person name="Rechtsteiner A."/>
            <person name="Rho M."/>
            <person name="Rogozin I.B."/>
            <person name="Sakarya O."/>
            <person name="Salamov A."/>
            <person name="Schaack S."/>
            <person name="Shapiro H."/>
            <person name="Shiga Y."/>
            <person name="Skalitzky C."/>
            <person name="Smith Z."/>
            <person name="Souvorov A."/>
            <person name="Sung W."/>
            <person name="Tang Z."/>
            <person name="Tsuchiya D."/>
            <person name="Tu H."/>
            <person name="Vos H."/>
            <person name="Wang M."/>
            <person name="Wolf Y.I."/>
            <person name="Yamagata H."/>
            <person name="Yamada T."/>
            <person name="Ye Y."/>
            <person name="Shaw J.R."/>
            <person name="Andrews J."/>
            <person name="Crease T.J."/>
            <person name="Tang H."/>
            <person name="Lucas S.M."/>
            <person name="Robertson H.M."/>
            <person name="Bork P."/>
            <person name="Koonin E.V."/>
            <person name="Zdobnov E.M."/>
            <person name="Grigoriev I.V."/>
            <person name="Lynch M."/>
            <person name="Boore J.L."/>
        </authorList>
    </citation>
    <scope>NUCLEOTIDE SEQUENCE [LARGE SCALE GENOMIC DNA]</scope>
</reference>
<organism evidence="2 3">
    <name type="scientific">Daphnia pulex</name>
    <name type="common">Water flea</name>
    <dbReference type="NCBI Taxonomy" id="6669"/>
    <lineage>
        <taxon>Eukaryota</taxon>
        <taxon>Metazoa</taxon>
        <taxon>Ecdysozoa</taxon>
        <taxon>Arthropoda</taxon>
        <taxon>Crustacea</taxon>
        <taxon>Branchiopoda</taxon>
        <taxon>Diplostraca</taxon>
        <taxon>Cladocera</taxon>
        <taxon>Anomopoda</taxon>
        <taxon>Daphniidae</taxon>
        <taxon>Daphnia</taxon>
    </lineage>
</organism>
<dbReference type="Proteomes" id="UP000000305">
    <property type="component" value="Unassembled WGS sequence"/>
</dbReference>
<dbReference type="KEGG" id="dpx:DAPPUDRAFT_256501"/>
<evidence type="ECO:0000313" key="2">
    <source>
        <dbReference type="EMBL" id="EFX70846.1"/>
    </source>
</evidence>
<dbReference type="EMBL" id="GL732616">
    <property type="protein sequence ID" value="EFX70846.1"/>
    <property type="molecule type" value="Genomic_DNA"/>
</dbReference>
<dbReference type="HOGENOM" id="CLU_3016334_0_0_1"/>
<keyword evidence="3" id="KW-1185">Reference proteome</keyword>
<feature type="region of interest" description="Disordered" evidence="1">
    <location>
        <begin position="1"/>
        <end position="56"/>
    </location>
</feature>
<feature type="compositionally biased region" description="Polar residues" evidence="1">
    <location>
        <begin position="1"/>
        <end position="11"/>
    </location>
</feature>
<evidence type="ECO:0000313" key="3">
    <source>
        <dbReference type="Proteomes" id="UP000000305"/>
    </source>
</evidence>
<name>E9HBI1_DAPPU</name>
<evidence type="ECO:0000256" key="1">
    <source>
        <dbReference type="SAM" id="MobiDB-lite"/>
    </source>
</evidence>
<sequence>MPGTAVPTNDPAQIAPLPALDPDIEPRQRQQRRHRNYGPATWRSARTHSAPLRYPA</sequence>
<accession>E9HBI1</accession>
<dbReference type="AlphaFoldDB" id="E9HBI1"/>
<dbReference type="InParanoid" id="E9HBI1"/>